<evidence type="ECO:0000259" key="7">
    <source>
        <dbReference type="PROSITE" id="PS51198"/>
    </source>
</evidence>
<dbReference type="InterPro" id="IPR014016">
    <property type="entry name" value="UvrD-like_ATP-bd"/>
</dbReference>
<evidence type="ECO:0000256" key="3">
    <source>
        <dbReference type="ARBA" id="ARBA00022806"/>
    </source>
</evidence>
<dbReference type="PANTHER" id="PTHR11070:SF45">
    <property type="entry name" value="DNA 3'-5' HELICASE"/>
    <property type="match status" value="1"/>
</dbReference>
<name>A0A6J4ILF8_9CHLR</name>
<feature type="region of interest" description="Disordered" evidence="6">
    <location>
        <begin position="135"/>
        <end position="170"/>
    </location>
</feature>
<dbReference type="GO" id="GO:0005829">
    <property type="term" value="C:cytosol"/>
    <property type="evidence" value="ECO:0007669"/>
    <property type="project" value="TreeGrafter"/>
</dbReference>
<dbReference type="Pfam" id="PF00580">
    <property type="entry name" value="UvrD-helicase"/>
    <property type="match status" value="1"/>
</dbReference>
<evidence type="ECO:0000313" key="8">
    <source>
        <dbReference type="EMBL" id="CAA9255819.1"/>
    </source>
</evidence>
<evidence type="ECO:0000256" key="5">
    <source>
        <dbReference type="PROSITE-ProRule" id="PRU00560"/>
    </source>
</evidence>
<dbReference type="SUPFAM" id="SSF143011">
    <property type="entry name" value="RelE-like"/>
    <property type="match status" value="1"/>
</dbReference>
<dbReference type="EMBL" id="CADCTR010000668">
    <property type="protein sequence ID" value="CAA9255819.1"/>
    <property type="molecule type" value="Genomic_DNA"/>
</dbReference>
<dbReference type="Gene3D" id="3.30.2310.20">
    <property type="entry name" value="RelE-like"/>
    <property type="match status" value="1"/>
</dbReference>
<feature type="compositionally biased region" description="Pro residues" evidence="6">
    <location>
        <begin position="160"/>
        <end position="169"/>
    </location>
</feature>
<dbReference type="InterPro" id="IPR027417">
    <property type="entry name" value="P-loop_NTPase"/>
</dbReference>
<dbReference type="PROSITE" id="PS51198">
    <property type="entry name" value="UVRD_HELICASE_ATP_BIND"/>
    <property type="match status" value="1"/>
</dbReference>
<dbReference type="AlphaFoldDB" id="A0A6J4ILF8"/>
<keyword evidence="1 5" id="KW-0547">Nucleotide-binding</keyword>
<dbReference type="InterPro" id="IPR035093">
    <property type="entry name" value="RelE/ParE_toxin_dom_sf"/>
</dbReference>
<protein>
    <submittedName>
        <fullName evidence="8">Putative DNA helicase</fullName>
    </submittedName>
</protein>
<sequence length="591" mass="67614">MSYDIELSQLFQDQFRLLPKGQERLVQGKVDVLKHDPRPNAKNKKALVGSKDPKRFRIRAGKYRVIYSFTGDMVHLWNVDDRDEVYVKNTEKGYVPIPITDDGDSLDDSDVEVQDIEPSTPRTRDYYRQQICEWSQQGQPEPQAASVTDEPYAGSEPTRPKPSPTPLPKPVTVTLLRRMRIPRRYYLALTACTTDADLVTAVTDHDVPGDVVSRVFDQVAEPDLVNVIYQPRKQIKEVEDLQRFYDHDVIDLQVALDPAQKQIAKTVLNSGGPWLITGAPGSGKSTVLLDIALDMYRDATQEGREPRILFTTFTNALVATTEKLLDRIHPGPRPRFNVRTTDSVVAELMEKAGETWTRKENETLQGLLRPVVQKIYQEQYVQRSLLDHDRQNHSLHGTVIGMEPLTNMTWKYLLEEIEEVIVGRDMSEQEDYLTEPRAGRRVSLGDVQRDRVWDISNAFTRELSRRGWTSYARRRQRVAKLLSEGQLQDRYDAVFVDEAQDLQPNVIRMLVELARSDDGTVRDLYLSADGNQTIYGSSYSWISIHPDLRLQGRTRRLNTNHRSTRQIVDAAASYLSGAELESERGALEHRN</sequence>
<dbReference type="GO" id="GO:0003677">
    <property type="term" value="F:DNA binding"/>
    <property type="evidence" value="ECO:0007669"/>
    <property type="project" value="InterPro"/>
</dbReference>
<dbReference type="SMART" id="SM00382">
    <property type="entry name" value="AAA"/>
    <property type="match status" value="1"/>
</dbReference>
<evidence type="ECO:0000256" key="6">
    <source>
        <dbReference type="SAM" id="MobiDB-lite"/>
    </source>
</evidence>
<feature type="domain" description="UvrD-like helicase ATP-binding" evidence="7">
    <location>
        <begin position="257"/>
        <end position="564"/>
    </location>
</feature>
<feature type="binding site" evidence="5">
    <location>
        <begin position="278"/>
        <end position="285"/>
    </location>
    <ligand>
        <name>ATP</name>
        <dbReference type="ChEBI" id="CHEBI:30616"/>
    </ligand>
</feature>
<dbReference type="PANTHER" id="PTHR11070">
    <property type="entry name" value="UVRD / RECB / PCRA DNA HELICASE FAMILY MEMBER"/>
    <property type="match status" value="1"/>
</dbReference>
<dbReference type="GO" id="GO:0000725">
    <property type="term" value="P:recombinational repair"/>
    <property type="evidence" value="ECO:0007669"/>
    <property type="project" value="TreeGrafter"/>
</dbReference>
<dbReference type="GO" id="GO:0043138">
    <property type="term" value="F:3'-5' DNA helicase activity"/>
    <property type="evidence" value="ECO:0007669"/>
    <property type="project" value="TreeGrafter"/>
</dbReference>
<feature type="non-terminal residue" evidence="8">
    <location>
        <position position="591"/>
    </location>
</feature>
<keyword evidence="3 5" id="KW-0347">Helicase</keyword>
<evidence type="ECO:0000256" key="4">
    <source>
        <dbReference type="ARBA" id="ARBA00022840"/>
    </source>
</evidence>
<gene>
    <name evidence="8" type="ORF">AVDCRST_MAG93-1963</name>
</gene>
<evidence type="ECO:0000256" key="1">
    <source>
        <dbReference type="ARBA" id="ARBA00022741"/>
    </source>
</evidence>
<proteinExistence type="predicted"/>
<reference evidence="8" key="1">
    <citation type="submission" date="2020-02" db="EMBL/GenBank/DDBJ databases">
        <authorList>
            <person name="Meier V. D."/>
        </authorList>
    </citation>
    <scope>NUCLEOTIDE SEQUENCE</scope>
    <source>
        <strain evidence="8">AVDCRST_MAG93</strain>
    </source>
</reference>
<dbReference type="SUPFAM" id="SSF52540">
    <property type="entry name" value="P-loop containing nucleoside triphosphate hydrolases"/>
    <property type="match status" value="1"/>
</dbReference>
<dbReference type="InterPro" id="IPR003593">
    <property type="entry name" value="AAA+_ATPase"/>
</dbReference>
<dbReference type="Gene3D" id="3.40.50.300">
    <property type="entry name" value="P-loop containing nucleotide triphosphate hydrolases"/>
    <property type="match status" value="1"/>
</dbReference>
<evidence type="ECO:0000256" key="2">
    <source>
        <dbReference type="ARBA" id="ARBA00022801"/>
    </source>
</evidence>
<accession>A0A6J4ILF8</accession>
<keyword evidence="2 5" id="KW-0378">Hydrolase</keyword>
<organism evidence="8">
    <name type="scientific">uncultured Chloroflexia bacterium</name>
    <dbReference type="NCBI Taxonomy" id="1672391"/>
    <lineage>
        <taxon>Bacteria</taxon>
        <taxon>Bacillati</taxon>
        <taxon>Chloroflexota</taxon>
        <taxon>Chloroflexia</taxon>
        <taxon>environmental samples</taxon>
    </lineage>
</organism>
<dbReference type="GO" id="GO:0016787">
    <property type="term" value="F:hydrolase activity"/>
    <property type="evidence" value="ECO:0007669"/>
    <property type="project" value="UniProtKB-UniRule"/>
</dbReference>
<dbReference type="GO" id="GO:0005524">
    <property type="term" value="F:ATP binding"/>
    <property type="evidence" value="ECO:0007669"/>
    <property type="project" value="UniProtKB-UniRule"/>
</dbReference>
<dbReference type="InterPro" id="IPR000212">
    <property type="entry name" value="DNA_helicase_UvrD/REP"/>
</dbReference>
<keyword evidence="4 5" id="KW-0067">ATP-binding</keyword>